<dbReference type="RefSeq" id="WP_304181879.1">
    <property type="nucleotide sequence ID" value="NZ_DRGM01000099.1"/>
</dbReference>
<evidence type="ECO:0000256" key="3">
    <source>
        <dbReference type="SAM" id="SignalP"/>
    </source>
</evidence>
<dbReference type="PROSITE" id="PS51257">
    <property type="entry name" value="PROKAR_LIPOPROTEIN"/>
    <property type="match status" value="1"/>
</dbReference>
<evidence type="ECO:0000259" key="4">
    <source>
        <dbReference type="SMART" id="SM00062"/>
    </source>
</evidence>
<dbReference type="PANTHER" id="PTHR35936">
    <property type="entry name" value="MEMBRANE-BOUND LYTIC MUREIN TRANSGLYCOSYLASE F"/>
    <property type="match status" value="1"/>
</dbReference>
<gene>
    <name evidence="5" type="ORF">ENH88_09285</name>
</gene>
<name>A0A7V1CYG1_9GAMM</name>
<comment type="caution">
    <text evidence="5">The sequence shown here is derived from an EMBL/GenBank/DDBJ whole genome shotgun (WGS) entry which is preliminary data.</text>
</comment>
<keyword evidence="2 3" id="KW-0732">Signal</keyword>
<dbReference type="Proteomes" id="UP000886188">
    <property type="component" value="Unassembled WGS sequence"/>
</dbReference>
<dbReference type="PANTHER" id="PTHR35936:SF25">
    <property type="entry name" value="ABC TRANSPORTER SUBSTRATE-BINDING PROTEIN"/>
    <property type="match status" value="1"/>
</dbReference>
<feature type="chain" id="PRO_5031396080" evidence="3">
    <location>
        <begin position="21"/>
        <end position="252"/>
    </location>
</feature>
<evidence type="ECO:0000313" key="5">
    <source>
        <dbReference type="EMBL" id="HEA16618.1"/>
    </source>
</evidence>
<dbReference type="InterPro" id="IPR001638">
    <property type="entry name" value="Solute-binding_3/MltF_N"/>
</dbReference>
<reference evidence="5" key="1">
    <citation type="journal article" date="2020" name="mSystems">
        <title>Genome- and Community-Level Interaction Insights into Carbon Utilization and Element Cycling Functions of Hydrothermarchaeota in Hydrothermal Sediment.</title>
        <authorList>
            <person name="Zhou Z."/>
            <person name="Liu Y."/>
            <person name="Xu W."/>
            <person name="Pan J."/>
            <person name="Luo Z.H."/>
            <person name="Li M."/>
        </authorList>
    </citation>
    <scope>NUCLEOTIDE SEQUENCE [LARGE SCALE GENOMIC DNA]</scope>
    <source>
        <strain evidence="5">HyVt-346</strain>
    </source>
</reference>
<organism evidence="5">
    <name type="scientific">Pseudoalteromonas prydzensis</name>
    <dbReference type="NCBI Taxonomy" id="182141"/>
    <lineage>
        <taxon>Bacteria</taxon>
        <taxon>Pseudomonadati</taxon>
        <taxon>Pseudomonadota</taxon>
        <taxon>Gammaproteobacteria</taxon>
        <taxon>Alteromonadales</taxon>
        <taxon>Pseudoalteromonadaceae</taxon>
        <taxon>Pseudoalteromonas</taxon>
    </lineage>
</organism>
<dbReference type="Gene3D" id="3.40.190.10">
    <property type="entry name" value="Periplasmic binding protein-like II"/>
    <property type="match status" value="2"/>
</dbReference>
<evidence type="ECO:0000256" key="2">
    <source>
        <dbReference type="ARBA" id="ARBA00022729"/>
    </source>
</evidence>
<feature type="domain" description="Solute-binding protein family 3/N-terminal" evidence="4">
    <location>
        <begin position="24"/>
        <end position="244"/>
    </location>
</feature>
<dbReference type="AlphaFoldDB" id="A0A7V1CYG1"/>
<protein>
    <submittedName>
        <fullName evidence="5">Transporter substrate-binding domain-containing protein</fullName>
    </submittedName>
</protein>
<dbReference type="EMBL" id="DRGM01000099">
    <property type="protein sequence ID" value="HEA16618.1"/>
    <property type="molecule type" value="Genomic_DNA"/>
</dbReference>
<dbReference type="SMART" id="SM00062">
    <property type="entry name" value="PBPb"/>
    <property type="match status" value="1"/>
</dbReference>
<sequence>MKYMQLLFGLLLTLSGMTLACERTLKVGTSQLWPPYIFNAQSQLAGIDIDIVKLVLQEAGFCSQFIRFPSSNRAFVELEKGRVDLLPAASYTAQRTRFSHFSEPYRREVMRLFWYPNQALLEQDLAGLFTNQQIIVVNSGSYYGEEFARFSDNDQYNDLIVSVPLLRQRLDMLVAKRIDFFIDDELAGLYLVHNENIKGINVHPYIINDNPVHFMLSKNTLSDDELNAINLAIINSKQRIQTIINNYSKHYY</sequence>
<evidence type="ECO:0000256" key="1">
    <source>
        <dbReference type="ARBA" id="ARBA00010333"/>
    </source>
</evidence>
<feature type="signal peptide" evidence="3">
    <location>
        <begin position="1"/>
        <end position="20"/>
    </location>
</feature>
<dbReference type="Pfam" id="PF00497">
    <property type="entry name" value="SBP_bac_3"/>
    <property type="match status" value="1"/>
</dbReference>
<proteinExistence type="inferred from homology"/>
<comment type="similarity">
    <text evidence="1">Belongs to the bacterial solute-binding protein 3 family.</text>
</comment>
<accession>A0A7V1CYG1</accession>
<dbReference type="SUPFAM" id="SSF53850">
    <property type="entry name" value="Periplasmic binding protein-like II"/>
    <property type="match status" value="1"/>
</dbReference>